<sequence length="707" mass="81712">MKYRYRKGNYDLINKRIAEVDWITEFSSRSLEECVTFFYSTLEKLKKDYIPSVSVKDNHQPKWYSPSLLKMIKEKRKYFQKYKTYKNRCDLESYNILRLRIKDFELACYQKYIASVEDSIESNPRHFWSYVQSRRVSGAIPSSMRYGATVVNSGESICDAFSSYFQSTFLNSSANQPSLSVEPTLLDGISDLSSIEVDSCTIRQLLSKLDPAKSAGPDHLPAYFLIQCADSLTFPISLLFKRSLLESYVPKLWKLAFITPVHKSGSKIDIDNYRPISKLCIISKVFEKIVYDQLYNTVKNSFSDYQHGFLRKRSTVSNLVLLNDYVTHSMDNGRQVDVIYTDYSKAFDRIDHNLLLGKLQDIGIRGDLLRWFSSYISNRSQAVVIKNYISGWVSIPSGVPQGSLLGPLLFVIFVNDISSCLHSSRLLCFADDMKIYTSISSQDDAVALQADLSRLCDYCVSNKLDLNPSKCSVVTFGRKRDTKLYTYSMKGQDLPRKTSVRDLGVIHDSKLIFEDHINSIVAKASRALGFVMRNSVSFNKVKTLKILYCTFVRSHLEYASQIWNPRYQTYIARLERIQEKFIKYLCFRTRVSYSSVNYLNLCRKHHLLPLVNRREIADFIYLLKIVTAQIDCPHLLAKINLNVPRKILRRNTLLYLPKVNSNYRQNSFLWRASSKLNKIIDDSGIDIFHTTITAARRQLGRRFFESA</sequence>
<accession>A0ABR3HXT8</accession>
<dbReference type="EMBL" id="JBEUOH010000011">
    <property type="protein sequence ID" value="KAL0881298.1"/>
    <property type="molecule type" value="Genomic_DNA"/>
</dbReference>
<gene>
    <name evidence="2" type="ORF">ABMA27_001181</name>
</gene>
<dbReference type="PROSITE" id="PS50878">
    <property type="entry name" value="RT_POL"/>
    <property type="match status" value="1"/>
</dbReference>
<dbReference type="CDD" id="cd01650">
    <property type="entry name" value="RT_nLTR_like"/>
    <property type="match status" value="1"/>
</dbReference>
<proteinExistence type="predicted"/>
<keyword evidence="3" id="KW-1185">Reference proteome</keyword>
<reference evidence="2 3" key="1">
    <citation type="submission" date="2024-06" db="EMBL/GenBank/DDBJ databases">
        <title>A chromosome-level genome assembly of beet webworm, Loxostege sticticalis.</title>
        <authorList>
            <person name="Zhang Y."/>
        </authorList>
    </citation>
    <scope>NUCLEOTIDE SEQUENCE [LARGE SCALE GENOMIC DNA]</scope>
    <source>
        <strain evidence="2">AQ026</strain>
        <tissue evidence="2">Whole body</tissue>
    </source>
</reference>
<evidence type="ECO:0000259" key="1">
    <source>
        <dbReference type="PROSITE" id="PS50878"/>
    </source>
</evidence>
<dbReference type="SUPFAM" id="SSF56672">
    <property type="entry name" value="DNA/RNA polymerases"/>
    <property type="match status" value="1"/>
</dbReference>
<protein>
    <recommendedName>
        <fullName evidence="1">Reverse transcriptase domain-containing protein</fullName>
    </recommendedName>
</protein>
<organism evidence="2 3">
    <name type="scientific">Loxostege sticticalis</name>
    <name type="common">Beet webworm moth</name>
    <dbReference type="NCBI Taxonomy" id="481309"/>
    <lineage>
        <taxon>Eukaryota</taxon>
        <taxon>Metazoa</taxon>
        <taxon>Ecdysozoa</taxon>
        <taxon>Arthropoda</taxon>
        <taxon>Hexapoda</taxon>
        <taxon>Insecta</taxon>
        <taxon>Pterygota</taxon>
        <taxon>Neoptera</taxon>
        <taxon>Endopterygota</taxon>
        <taxon>Lepidoptera</taxon>
        <taxon>Glossata</taxon>
        <taxon>Ditrysia</taxon>
        <taxon>Pyraloidea</taxon>
        <taxon>Crambidae</taxon>
        <taxon>Pyraustinae</taxon>
        <taxon>Loxostege</taxon>
    </lineage>
</organism>
<dbReference type="InterPro" id="IPR043502">
    <property type="entry name" value="DNA/RNA_pol_sf"/>
</dbReference>
<evidence type="ECO:0000313" key="2">
    <source>
        <dbReference type="EMBL" id="KAL0881298.1"/>
    </source>
</evidence>
<dbReference type="InterPro" id="IPR000477">
    <property type="entry name" value="RT_dom"/>
</dbReference>
<name>A0ABR3HXT8_LOXSC</name>
<dbReference type="Pfam" id="PF00078">
    <property type="entry name" value="RVT_1"/>
    <property type="match status" value="1"/>
</dbReference>
<feature type="domain" description="Reverse transcriptase" evidence="1">
    <location>
        <begin position="242"/>
        <end position="489"/>
    </location>
</feature>
<dbReference type="PANTHER" id="PTHR33332">
    <property type="entry name" value="REVERSE TRANSCRIPTASE DOMAIN-CONTAINING PROTEIN"/>
    <property type="match status" value="1"/>
</dbReference>
<evidence type="ECO:0000313" key="3">
    <source>
        <dbReference type="Proteomes" id="UP001549920"/>
    </source>
</evidence>
<dbReference type="Proteomes" id="UP001549920">
    <property type="component" value="Unassembled WGS sequence"/>
</dbReference>
<comment type="caution">
    <text evidence="2">The sequence shown here is derived from an EMBL/GenBank/DDBJ whole genome shotgun (WGS) entry which is preliminary data.</text>
</comment>